<organism evidence="1 2">
    <name type="scientific">Pseudarthrobacter psychrotolerans</name>
    <dbReference type="NCBI Taxonomy" id="2697569"/>
    <lineage>
        <taxon>Bacteria</taxon>
        <taxon>Bacillati</taxon>
        <taxon>Actinomycetota</taxon>
        <taxon>Actinomycetes</taxon>
        <taxon>Micrococcales</taxon>
        <taxon>Micrococcaceae</taxon>
        <taxon>Pseudarthrobacter</taxon>
    </lineage>
</organism>
<dbReference type="Pfam" id="PF13692">
    <property type="entry name" value="Glyco_trans_1_4"/>
    <property type="match status" value="1"/>
</dbReference>
<keyword evidence="2" id="KW-1185">Reference proteome</keyword>
<dbReference type="EMBL" id="CP047898">
    <property type="protein sequence ID" value="QHK20163.1"/>
    <property type="molecule type" value="Genomic_DNA"/>
</dbReference>
<name>A0A6P1NM98_9MICC</name>
<evidence type="ECO:0000313" key="1">
    <source>
        <dbReference type="EMBL" id="QHK20163.1"/>
    </source>
</evidence>
<dbReference type="GO" id="GO:0016740">
    <property type="term" value="F:transferase activity"/>
    <property type="evidence" value="ECO:0007669"/>
    <property type="project" value="UniProtKB-KW"/>
</dbReference>
<gene>
    <name evidence="1" type="ORF">GU243_10945</name>
</gene>
<protein>
    <submittedName>
        <fullName evidence="1">Glycosyltransferase</fullName>
    </submittedName>
</protein>
<sequence length="370" mass="39870">MKKDSTLPTVVIAMNAFREGGSQTYAFTLARMLKDYGIRPVLIAKPGPWFSEARESADAIRVIWREGTSLDSSGPLKRVLLRAMETLSAIRLSRLIMGSALVISSQPGPTAFFSSKSQKYWPGIPRVALVHGTTPVEWPFYDHQNTVEGLTRLLAATPETSAFLRQSVSGLTVDEIGNLFRANLYWGSDLDTVIQKYDSSGPVIFLGTLTPNKVGPISALFDAISTLDRKLVVVGGGPNESALRSIVTDNGWGNDITFAGAVSDPRPWIQKSSLVVTAGRGAIESMAGGRPTLVATSDGVHGIARLDNLTELANFNFTGRTPSSQYPASESMVQHLQEGLSMQRHERLDIARLMNSVGSLDAIVSAVHGA</sequence>
<accession>A0A6P1NM98</accession>
<dbReference type="Proteomes" id="UP000464186">
    <property type="component" value="Chromosome"/>
</dbReference>
<dbReference type="Gene3D" id="3.40.50.2000">
    <property type="entry name" value="Glycogen Phosphorylase B"/>
    <property type="match status" value="2"/>
</dbReference>
<evidence type="ECO:0000313" key="2">
    <source>
        <dbReference type="Proteomes" id="UP000464186"/>
    </source>
</evidence>
<dbReference type="SUPFAM" id="SSF53756">
    <property type="entry name" value="UDP-Glycosyltransferase/glycogen phosphorylase"/>
    <property type="match status" value="1"/>
</dbReference>
<dbReference type="KEGG" id="psey:GU243_10945"/>
<keyword evidence="1" id="KW-0808">Transferase</keyword>
<proteinExistence type="predicted"/>
<dbReference type="AlphaFoldDB" id="A0A6P1NM98"/>
<reference evidence="1 2" key="1">
    <citation type="submission" date="2020-01" db="EMBL/GenBank/DDBJ databases">
        <title>Pseudarthrobacter psychrotolerans sp. nov., isolated from antarctic soil.</title>
        <authorList>
            <person name="Shin Y."/>
            <person name="Park W."/>
        </authorList>
    </citation>
    <scope>NUCLEOTIDE SEQUENCE [LARGE SCALE GENOMIC DNA]</scope>
    <source>
        <strain evidence="1 2">YJ56</strain>
    </source>
</reference>